<evidence type="ECO:0000256" key="5">
    <source>
        <dbReference type="ARBA" id="ARBA00022967"/>
    </source>
</evidence>
<keyword evidence="10" id="KW-1003">Cell membrane</keyword>
<feature type="binding site" evidence="10">
    <location>
        <position position="150"/>
    </location>
    <ligand>
        <name>[4Fe-4S] cluster</name>
        <dbReference type="ChEBI" id="CHEBI:49883"/>
        <label>2</label>
    </ligand>
</feature>
<dbReference type="EC" id="7.-.-.-" evidence="10"/>
<dbReference type="GO" id="GO:0009055">
    <property type="term" value="F:electron transfer activity"/>
    <property type="evidence" value="ECO:0007669"/>
    <property type="project" value="InterPro"/>
</dbReference>
<evidence type="ECO:0000256" key="4">
    <source>
        <dbReference type="ARBA" id="ARBA00022737"/>
    </source>
</evidence>
<dbReference type="InterPro" id="IPR017896">
    <property type="entry name" value="4Fe4S_Fe-S-bd"/>
</dbReference>
<evidence type="ECO:0000256" key="10">
    <source>
        <dbReference type="HAMAP-Rule" id="MF_00463"/>
    </source>
</evidence>
<evidence type="ECO:0000256" key="2">
    <source>
        <dbReference type="ARBA" id="ARBA00022485"/>
    </source>
</evidence>
<feature type="binding site" evidence="10">
    <location>
        <position position="174"/>
    </location>
    <ligand>
        <name>[4Fe-4S] cluster</name>
        <dbReference type="ChEBI" id="CHEBI:49883"/>
        <label>3</label>
    </ligand>
</feature>
<dbReference type="Gene3D" id="1.10.15.40">
    <property type="entry name" value="Electron transport complex subunit B, putative Fe-S cluster"/>
    <property type="match status" value="1"/>
</dbReference>
<dbReference type="PROSITE" id="PS51656">
    <property type="entry name" value="4FE4S"/>
    <property type="match status" value="1"/>
</dbReference>
<comment type="caution">
    <text evidence="10">Lacks conserved residue(s) required for the propagation of feature annotation.</text>
</comment>
<keyword evidence="11" id="KW-1133">Transmembrane helix</keyword>
<feature type="binding site" evidence="10">
    <location>
        <position position="52"/>
    </location>
    <ligand>
        <name>[4Fe-4S] cluster</name>
        <dbReference type="ChEBI" id="CHEBI:49883"/>
        <label>1</label>
    </ligand>
</feature>
<dbReference type="InterPro" id="IPR010207">
    <property type="entry name" value="Elect_transpt_cplx_RnfB/RsxB"/>
</dbReference>
<organism evidence="14 15">
    <name type="scientific">Rhodocyclus tenuis</name>
    <name type="common">Rhodospirillum tenue</name>
    <dbReference type="NCBI Taxonomy" id="1066"/>
    <lineage>
        <taxon>Bacteria</taxon>
        <taxon>Pseudomonadati</taxon>
        <taxon>Pseudomonadota</taxon>
        <taxon>Betaproteobacteria</taxon>
        <taxon>Rhodocyclales</taxon>
        <taxon>Rhodocyclaceae</taxon>
        <taxon>Rhodocyclus</taxon>
    </lineage>
</organism>
<comment type="cofactor">
    <cofactor evidence="10">
        <name>[4Fe-4S] cluster</name>
        <dbReference type="ChEBI" id="CHEBI:49883"/>
    </cofactor>
    <text evidence="10">Binds 3 [4Fe-4S] clusters.</text>
</comment>
<keyword evidence="1 10" id="KW-0813">Transport</keyword>
<dbReference type="PROSITE" id="PS51379">
    <property type="entry name" value="4FE4S_FER_2"/>
    <property type="match status" value="1"/>
</dbReference>
<keyword evidence="9 10" id="KW-0472">Membrane</keyword>
<keyword evidence="5 10" id="KW-1278">Translocase</keyword>
<dbReference type="PROSITE" id="PS00198">
    <property type="entry name" value="4FE4S_FER_1"/>
    <property type="match status" value="1"/>
</dbReference>
<evidence type="ECO:0000256" key="11">
    <source>
        <dbReference type="SAM" id="Phobius"/>
    </source>
</evidence>
<evidence type="ECO:0000256" key="6">
    <source>
        <dbReference type="ARBA" id="ARBA00022982"/>
    </source>
</evidence>
<keyword evidence="2 10" id="KW-0004">4Fe-4S</keyword>
<evidence type="ECO:0000259" key="13">
    <source>
        <dbReference type="PROSITE" id="PS51656"/>
    </source>
</evidence>
<name>A0A840FWA0_RHOTE</name>
<evidence type="ECO:0000256" key="3">
    <source>
        <dbReference type="ARBA" id="ARBA00022723"/>
    </source>
</evidence>
<dbReference type="GO" id="GO:0046872">
    <property type="term" value="F:metal ion binding"/>
    <property type="evidence" value="ECO:0007669"/>
    <property type="project" value="UniProtKB-KW"/>
</dbReference>
<evidence type="ECO:0000313" key="15">
    <source>
        <dbReference type="Proteomes" id="UP000587070"/>
    </source>
</evidence>
<dbReference type="Proteomes" id="UP000587070">
    <property type="component" value="Unassembled WGS sequence"/>
</dbReference>
<accession>A0A840FWA0</accession>
<feature type="binding site" evidence="10">
    <location>
        <position position="144"/>
    </location>
    <ligand>
        <name>[4Fe-4S] cluster</name>
        <dbReference type="ChEBI" id="CHEBI:49883"/>
        <label>2</label>
    </ligand>
</feature>
<reference evidence="14 15" key="1">
    <citation type="submission" date="2020-08" db="EMBL/GenBank/DDBJ databases">
        <title>Genome sequencing of Purple Non-Sulfur Bacteria from various extreme environments.</title>
        <authorList>
            <person name="Mayer M."/>
        </authorList>
    </citation>
    <scope>NUCLEOTIDE SEQUENCE [LARGE SCALE GENOMIC DNA]</scope>
    <source>
        <strain evidence="14 15">2761</strain>
    </source>
</reference>
<dbReference type="EMBL" id="JACIGE010000002">
    <property type="protein sequence ID" value="MBB4246367.1"/>
    <property type="molecule type" value="Genomic_DNA"/>
</dbReference>
<evidence type="ECO:0000256" key="1">
    <source>
        <dbReference type="ARBA" id="ARBA00022448"/>
    </source>
</evidence>
<feature type="region of interest" description="Hydrophobic" evidence="10">
    <location>
        <begin position="1"/>
        <end position="29"/>
    </location>
</feature>
<feature type="domain" description="4Fe-4S" evidence="13">
    <location>
        <begin position="35"/>
        <end position="94"/>
    </location>
</feature>
<evidence type="ECO:0000259" key="12">
    <source>
        <dbReference type="PROSITE" id="PS51379"/>
    </source>
</evidence>
<dbReference type="Pfam" id="PF04060">
    <property type="entry name" value="FeS"/>
    <property type="match status" value="1"/>
</dbReference>
<dbReference type="HAMAP" id="MF_00463">
    <property type="entry name" value="RsxB_RnfB"/>
    <property type="match status" value="1"/>
</dbReference>
<feature type="domain" description="4Fe-4S ferredoxin-type" evidence="12">
    <location>
        <begin position="165"/>
        <end position="194"/>
    </location>
</feature>
<protein>
    <recommendedName>
        <fullName evidence="10">Ion-translocating oxidoreductase complex subunit B</fullName>
        <ecNumber evidence="10">7.-.-.-</ecNumber>
    </recommendedName>
    <alternativeName>
        <fullName evidence="10">Rnf electron transport complex subunit B</fullName>
    </alternativeName>
</protein>
<comment type="subcellular location">
    <subcellularLocation>
        <location evidence="10">Cell inner membrane</location>
    </subcellularLocation>
</comment>
<evidence type="ECO:0000313" key="14">
    <source>
        <dbReference type="EMBL" id="MBB4246367.1"/>
    </source>
</evidence>
<proteinExistence type="inferred from homology"/>
<feature type="binding site" evidence="10">
    <location>
        <position position="180"/>
    </location>
    <ligand>
        <name>[4Fe-4S] cluster</name>
        <dbReference type="ChEBI" id="CHEBI:49883"/>
        <label>3</label>
    </ligand>
</feature>
<feature type="binding site" evidence="10">
    <location>
        <position position="55"/>
    </location>
    <ligand>
        <name>[4Fe-4S] cluster</name>
        <dbReference type="ChEBI" id="CHEBI:49883"/>
        <label>1</label>
    </ligand>
</feature>
<dbReference type="RefSeq" id="WP_153115909.1">
    <property type="nucleotide sequence ID" value="NZ_JACIGE010000002.1"/>
</dbReference>
<evidence type="ECO:0000256" key="9">
    <source>
        <dbReference type="ARBA" id="ARBA00023136"/>
    </source>
</evidence>
<feature type="binding site" evidence="10">
    <location>
        <position position="184"/>
    </location>
    <ligand>
        <name>[4Fe-4S] cluster</name>
        <dbReference type="ChEBI" id="CHEBI:49883"/>
        <label>2</label>
    </ligand>
</feature>
<comment type="similarity">
    <text evidence="10">Belongs to the 4Fe4S bacterial-type ferredoxin family. RnfB subfamily.</text>
</comment>
<feature type="binding site" evidence="10">
    <location>
        <position position="60"/>
    </location>
    <ligand>
        <name>[4Fe-4S] cluster</name>
        <dbReference type="ChEBI" id="CHEBI:49883"/>
        <label>1</label>
    </ligand>
</feature>
<dbReference type="AlphaFoldDB" id="A0A840FWA0"/>
<keyword evidence="3 10" id="KW-0479">Metal-binding</keyword>
<comment type="subunit">
    <text evidence="10">The complex is composed of six subunits: RnfA, RnfB, RnfC, RnfD, RnfE and RnfG.</text>
</comment>
<dbReference type="InterPro" id="IPR017900">
    <property type="entry name" value="4Fe4S_Fe_S_CS"/>
</dbReference>
<keyword evidence="4 10" id="KW-0677">Repeat</keyword>
<feature type="binding site" evidence="10">
    <location>
        <position position="140"/>
    </location>
    <ligand>
        <name>[4Fe-4S] cluster</name>
        <dbReference type="ChEBI" id="CHEBI:49883"/>
        <label>2</label>
    </ligand>
</feature>
<gene>
    <name evidence="10" type="primary">rnfB</name>
    <name evidence="14" type="ORF">GGD90_000724</name>
</gene>
<keyword evidence="8 10" id="KW-0411">Iron-sulfur</keyword>
<dbReference type="Pfam" id="PF12838">
    <property type="entry name" value="Fer4_7"/>
    <property type="match status" value="1"/>
</dbReference>
<dbReference type="GO" id="GO:0005886">
    <property type="term" value="C:plasma membrane"/>
    <property type="evidence" value="ECO:0007669"/>
    <property type="project" value="UniProtKB-SubCell"/>
</dbReference>
<feature type="binding site" evidence="10">
    <location>
        <position position="154"/>
    </location>
    <ligand>
        <name>[4Fe-4S] cluster</name>
        <dbReference type="ChEBI" id="CHEBI:49883"/>
        <label>3</label>
    </ligand>
</feature>
<dbReference type="GO" id="GO:0051539">
    <property type="term" value="F:4 iron, 4 sulfur cluster binding"/>
    <property type="evidence" value="ECO:0007669"/>
    <property type="project" value="UniProtKB-UniRule"/>
</dbReference>
<dbReference type="GO" id="GO:0022900">
    <property type="term" value="P:electron transport chain"/>
    <property type="evidence" value="ECO:0007669"/>
    <property type="project" value="UniProtKB-UniRule"/>
</dbReference>
<evidence type="ECO:0000256" key="8">
    <source>
        <dbReference type="ARBA" id="ARBA00023014"/>
    </source>
</evidence>
<feature type="transmembrane region" description="Helical" evidence="11">
    <location>
        <begin position="6"/>
        <end position="28"/>
    </location>
</feature>
<comment type="caution">
    <text evidence="14">The sequence shown here is derived from an EMBL/GenBank/DDBJ whole genome shotgun (WGS) entry which is preliminary data.</text>
</comment>
<keyword evidence="10" id="KW-0997">Cell inner membrane</keyword>
<dbReference type="PANTHER" id="PTHR43560">
    <property type="entry name" value="ION-TRANSLOCATING OXIDOREDUCTASE COMPLEX SUBUNIT B"/>
    <property type="match status" value="1"/>
</dbReference>
<dbReference type="PANTHER" id="PTHR43560:SF1">
    <property type="entry name" value="ION-TRANSLOCATING OXIDOREDUCTASE COMPLEX SUBUNIT B"/>
    <property type="match status" value="1"/>
</dbReference>
<feature type="binding site" evidence="10">
    <location>
        <position position="77"/>
    </location>
    <ligand>
        <name>[4Fe-4S] cluster</name>
        <dbReference type="ChEBI" id="CHEBI:49883"/>
        <label>1</label>
    </ligand>
</feature>
<dbReference type="SUPFAM" id="SSF54862">
    <property type="entry name" value="4Fe-4S ferredoxins"/>
    <property type="match status" value="1"/>
</dbReference>
<keyword evidence="11" id="KW-0812">Transmembrane</keyword>
<sequence>MESLSTLAIAGVFMAGLGVFLAAMLAAANRKLYVWEDPRIGEVEELLPKSNCGACGQAGCRDFAEKVVNGDVVPAQCTVSSPEQRAEIASTLGVDAGSIARKIARLACGGGRHVAFLRARYAGLETCRAATVVGGGGKECAWGCLGLGDCVSVCKFGALSLDSHGLPVVDPEKCTACNDCVEVCPKGLFSLELISSKLWVACKNQADGDTAEAACEVACTACGKCVADAAPELIRVDRNLAVIEPALIDKAERSVIDRCSTGAIVWFETPDRPVKGKSAHKVLRNEPLPLLES</sequence>
<dbReference type="OrthoDB" id="9781785at2"/>
<dbReference type="InterPro" id="IPR007202">
    <property type="entry name" value="4Fe-4S_dom"/>
</dbReference>
<dbReference type="Gene3D" id="3.30.70.20">
    <property type="match status" value="1"/>
</dbReference>
<feature type="binding site" evidence="10">
    <location>
        <position position="177"/>
    </location>
    <ligand>
        <name>[4Fe-4S] cluster</name>
        <dbReference type="ChEBI" id="CHEBI:49883"/>
        <label>3</label>
    </ligand>
</feature>
<keyword evidence="7 10" id="KW-0408">Iron</keyword>
<comment type="function">
    <text evidence="10">Part of a membrane-bound complex that couples electron transfer with translocation of ions across the membrane.</text>
</comment>
<dbReference type="InterPro" id="IPR050395">
    <property type="entry name" value="4Fe4S_Ferredoxin_RnfB"/>
</dbReference>
<keyword evidence="6 10" id="KW-0249">Electron transport</keyword>
<keyword evidence="15" id="KW-1185">Reference proteome</keyword>
<evidence type="ECO:0000256" key="7">
    <source>
        <dbReference type="ARBA" id="ARBA00023004"/>
    </source>
</evidence>